<proteinExistence type="predicted"/>
<dbReference type="AlphaFoldDB" id="A0AAE3W0N3"/>
<dbReference type="RefSeq" id="WP_307241304.1">
    <property type="nucleotide sequence ID" value="NZ_JAUSUZ010000001.1"/>
</dbReference>
<name>A0AAE3W0N3_9ACTN</name>
<gene>
    <name evidence="1" type="ORF">J2S42_003995</name>
</gene>
<protein>
    <submittedName>
        <fullName evidence="1">Uncharacterized protein</fullName>
    </submittedName>
</protein>
<dbReference type="EMBL" id="JAUSUZ010000001">
    <property type="protein sequence ID" value="MDQ0367326.1"/>
    <property type="molecule type" value="Genomic_DNA"/>
</dbReference>
<dbReference type="Proteomes" id="UP001240236">
    <property type="component" value="Unassembled WGS sequence"/>
</dbReference>
<evidence type="ECO:0000313" key="1">
    <source>
        <dbReference type="EMBL" id="MDQ0367326.1"/>
    </source>
</evidence>
<reference evidence="1 2" key="1">
    <citation type="submission" date="2023-07" db="EMBL/GenBank/DDBJ databases">
        <title>Sequencing the genomes of 1000 actinobacteria strains.</title>
        <authorList>
            <person name="Klenk H.-P."/>
        </authorList>
    </citation>
    <scope>NUCLEOTIDE SEQUENCE [LARGE SCALE GENOMIC DNA]</scope>
    <source>
        <strain evidence="1 2">DSM 44709</strain>
    </source>
</reference>
<organism evidence="1 2">
    <name type="scientific">Catenuloplanes indicus</name>
    <dbReference type="NCBI Taxonomy" id="137267"/>
    <lineage>
        <taxon>Bacteria</taxon>
        <taxon>Bacillati</taxon>
        <taxon>Actinomycetota</taxon>
        <taxon>Actinomycetes</taxon>
        <taxon>Micromonosporales</taxon>
        <taxon>Micromonosporaceae</taxon>
        <taxon>Catenuloplanes</taxon>
    </lineage>
</organism>
<sequence length="149" mass="16857">MGEKHMVVLALLLLAMLCLPVITIRCARGSGEAGLRSDRRMTMRNRMLLRRLDRRWDGTPADPSPPTPAIEFLAADLRRLYRHRLGIATQSLVWHIAVLRAYDARLRLASRCLGVPEHLDTVSGMDLEIERLRIESELEAAGLVLRAPR</sequence>
<keyword evidence="2" id="KW-1185">Reference proteome</keyword>
<comment type="caution">
    <text evidence="1">The sequence shown here is derived from an EMBL/GenBank/DDBJ whole genome shotgun (WGS) entry which is preliminary data.</text>
</comment>
<evidence type="ECO:0000313" key="2">
    <source>
        <dbReference type="Proteomes" id="UP001240236"/>
    </source>
</evidence>
<accession>A0AAE3W0N3</accession>